<reference evidence="4 5" key="1">
    <citation type="journal article" date="2023" name="Commun. Biol.">
        <title>Genome analysis of Parmales, the sister group of diatoms, reveals the evolutionary specialization of diatoms from phago-mixotrophs to photoautotrophs.</title>
        <authorList>
            <person name="Ban H."/>
            <person name="Sato S."/>
            <person name="Yoshikawa S."/>
            <person name="Yamada K."/>
            <person name="Nakamura Y."/>
            <person name="Ichinomiya M."/>
            <person name="Sato N."/>
            <person name="Blanc-Mathieu R."/>
            <person name="Endo H."/>
            <person name="Kuwata A."/>
            <person name="Ogata H."/>
        </authorList>
    </citation>
    <scope>NUCLEOTIDE SEQUENCE [LARGE SCALE GENOMIC DNA]</scope>
</reference>
<feature type="region of interest" description="Disordered" evidence="2">
    <location>
        <begin position="261"/>
        <end position="283"/>
    </location>
</feature>
<accession>A0ABQ6M7Q7</accession>
<dbReference type="InterPro" id="IPR053356">
    <property type="entry name" value="Calcium-reg_actin-bundling"/>
</dbReference>
<feature type="domain" description="Calcium-regulated actin-bundling protein C-terminal" evidence="3">
    <location>
        <begin position="181"/>
        <end position="251"/>
    </location>
</feature>
<keyword evidence="1" id="KW-0175">Coiled coil</keyword>
<comment type="caution">
    <text evidence="4">The sequence shown here is derived from an EMBL/GenBank/DDBJ whole genome shotgun (WGS) entry which is preliminary data.</text>
</comment>
<dbReference type="PANTHER" id="PTHR37009:SF1">
    <property type="entry name" value="CALCIUM-REGULATED ACTIN-BUNDLING PROTEIN"/>
    <property type="match status" value="1"/>
</dbReference>
<evidence type="ECO:0000313" key="4">
    <source>
        <dbReference type="EMBL" id="GMI21202.1"/>
    </source>
</evidence>
<evidence type="ECO:0000256" key="1">
    <source>
        <dbReference type="SAM" id="Coils"/>
    </source>
</evidence>
<organism evidence="4 5">
    <name type="scientific">Tetraparma gracilis</name>
    <dbReference type="NCBI Taxonomy" id="2962635"/>
    <lineage>
        <taxon>Eukaryota</taxon>
        <taxon>Sar</taxon>
        <taxon>Stramenopiles</taxon>
        <taxon>Ochrophyta</taxon>
        <taxon>Bolidophyceae</taxon>
        <taxon>Parmales</taxon>
        <taxon>Triparmaceae</taxon>
        <taxon>Tetraparma</taxon>
    </lineage>
</organism>
<dbReference type="PANTHER" id="PTHR37009">
    <property type="entry name" value="EF-HAND DOMAIN-CONTAINING PROTEIN"/>
    <property type="match status" value="1"/>
</dbReference>
<proteinExistence type="predicted"/>
<dbReference type="EMBL" id="BRYB01000041">
    <property type="protein sequence ID" value="GMI21202.1"/>
    <property type="molecule type" value="Genomic_DNA"/>
</dbReference>
<protein>
    <recommendedName>
        <fullName evidence="3">Calcium-regulated actin-bundling protein C-terminal domain-containing protein</fullName>
    </recommendedName>
</protein>
<dbReference type="Proteomes" id="UP001165060">
    <property type="component" value="Unassembled WGS sequence"/>
</dbReference>
<sequence>MAALASASTNVHQDFLSGLSPEGLAFFNDVCARNFADQATSFLNAYWGEIGSQAEFIFSVAIERFRYADMHSKGVSLIHLYEDGVQLDFNIGLYFYEKLCKKLEDEPAWAADKWAMSQPEMMTAITRKKELRDKVDVNFDGKVSFLEFLLYQYREFANPGDFITRSIATSAEHPEIAAARRALEEVNKAIAAFEAEKSRLTELAEKPGVKGLGAKHQLAAIDAGPLWEQLDRSLITAEAKVRIATRKYGAGGSALNRAIRSASTGGEEEPAPPQCGSSEGTLWWMNRDLEEKKKRYGRRGK</sequence>
<keyword evidence="5" id="KW-1185">Reference proteome</keyword>
<dbReference type="Pfam" id="PF18060">
    <property type="entry name" value="F_actin_bund_C"/>
    <property type="match status" value="1"/>
</dbReference>
<gene>
    <name evidence="4" type="ORF">TeGR_g12220</name>
</gene>
<evidence type="ECO:0000313" key="5">
    <source>
        <dbReference type="Proteomes" id="UP001165060"/>
    </source>
</evidence>
<dbReference type="InterPro" id="IPR040810">
    <property type="entry name" value="F_actin_bund_C"/>
</dbReference>
<feature type="coiled-coil region" evidence="1">
    <location>
        <begin position="176"/>
        <end position="203"/>
    </location>
</feature>
<name>A0ABQ6M7Q7_9STRA</name>
<evidence type="ECO:0000259" key="3">
    <source>
        <dbReference type="Pfam" id="PF18060"/>
    </source>
</evidence>
<evidence type="ECO:0000256" key="2">
    <source>
        <dbReference type="SAM" id="MobiDB-lite"/>
    </source>
</evidence>